<keyword evidence="6" id="KW-0436">Ligase</keyword>
<dbReference type="NCBIfam" id="TIGR02727">
    <property type="entry name" value="MTHFS_bact"/>
    <property type="match status" value="1"/>
</dbReference>
<dbReference type="PIRSF" id="PIRSF006806">
    <property type="entry name" value="FTHF_cligase"/>
    <property type="match status" value="1"/>
</dbReference>
<feature type="binding site" evidence="4">
    <location>
        <position position="51"/>
    </location>
    <ligand>
        <name>substrate</name>
    </ligand>
</feature>
<evidence type="ECO:0000256" key="4">
    <source>
        <dbReference type="PIRSR" id="PIRSR006806-1"/>
    </source>
</evidence>
<evidence type="ECO:0000256" key="2">
    <source>
        <dbReference type="ARBA" id="ARBA00022741"/>
    </source>
</evidence>
<dbReference type="GO" id="GO:0046872">
    <property type="term" value="F:metal ion binding"/>
    <property type="evidence" value="ECO:0007669"/>
    <property type="project" value="UniProtKB-KW"/>
</dbReference>
<dbReference type="RefSeq" id="WP_349927197.1">
    <property type="nucleotide sequence ID" value="NZ_CP157981.1"/>
</dbReference>
<dbReference type="Pfam" id="PF01812">
    <property type="entry name" value="5-FTHF_cyc-lig"/>
    <property type="match status" value="1"/>
</dbReference>
<keyword evidence="5" id="KW-0479">Metal-binding</keyword>
<dbReference type="GO" id="GO:0035999">
    <property type="term" value="P:tetrahydrofolate interconversion"/>
    <property type="evidence" value="ECO:0007669"/>
    <property type="project" value="TreeGrafter"/>
</dbReference>
<dbReference type="GO" id="GO:0009396">
    <property type="term" value="P:folic acid-containing compound biosynthetic process"/>
    <property type="evidence" value="ECO:0007669"/>
    <property type="project" value="TreeGrafter"/>
</dbReference>
<dbReference type="InterPro" id="IPR037171">
    <property type="entry name" value="NagB/RpiA_transferase-like"/>
</dbReference>
<dbReference type="EMBL" id="CP157981">
    <property type="protein sequence ID" value="XBU14876.1"/>
    <property type="molecule type" value="Genomic_DNA"/>
</dbReference>
<dbReference type="InterPro" id="IPR002698">
    <property type="entry name" value="FTHF_cligase"/>
</dbReference>
<evidence type="ECO:0000256" key="5">
    <source>
        <dbReference type="RuleBase" id="RU361279"/>
    </source>
</evidence>
<protein>
    <recommendedName>
        <fullName evidence="5">5-formyltetrahydrofolate cyclo-ligase</fullName>
        <ecNumber evidence="5">6.3.3.2</ecNumber>
    </recommendedName>
</protein>
<comment type="cofactor">
    <cofactor evidence="5">
        <name>Mg(2+)</name>
        <dbReference type="ChEBI" id="CHEBI:18420"/>
    </cofactor>
</comment>
<evidence type="ECO:0000256" key="1">
    <source>
        <dbReference type="ARBA" id="ARBA00010638"/>
    </source>
</evidence>
<dbReference type="PANTHER" id="PTHR23407:SF1">
    <property type="entry name" value="5-FORMYLTETRAHYDROFOLATE CYCLO-LIGASE"/>
    <property type="match status" value="1"/>
</dbReference>
<dbReference type="Gene3D" id="3.40.50.10420">
    <property type="entry name" value="NagB/RpiA/CoA transferase-like"/>
    <property type="match status" value="1"/>
</dbReference>
<dbReference type="EC" id="6.3.3.2" evidence="5"/>
<dbReference type="PANTHER" id="PTHR23407">
    <property type="entry name" value="ATPASE INHIBITOR/5-FORMYLTETRAHYDROFOLATE CYCLO-LIGASE"/>
    <property type="match status" value="1"/>
</dbReference>
<keyword evidence="3 4" id="KW-0067">ATP-binding</keyword>
<feature type="binding site" evidence="4">
    <location>
        <begin position="137"/>
        <end position="145"/>
    </location>
    <ligand>
        <name>ATP</name>
        <dbReference type="ChEBI" id="CHEBI:30616"/>
    </ligand>
</feature>
<dbReference type="AlphaFoldDB" id="A0AAU7SV36"/>
<keyword evidence="5" id="KW-0460">Magnesium</keyword>
<name>A0AAU7SV36_9GAMM</name>
<evidence type="ECO:0000256" key="3">
    <source>
        <dbReference type="ARBA" id="ARBA00022840"/>
    </source>
</evidence>
<evidence type="ECO:0000313" key="6">
    <source>
        <dbReference type="EMBL" id="XBU14876.1"/>
    </source>
</evidence>
<sequence length="195" mass="22857">MSVDLKVLRKQLRHQRRAVSSFQQKQAQQKVLQQLIRLKPFQHAKKIGIYLNAFGEIHTQKIIEYCFKQHKQVYLPMICTMNQQLHWVKITQQQYRNNQFSYHPLGMKEPMAGRGLHVSTLDFLIMPLLACDIQGTRIGMGGGFYDKTLASAPHKPYRLGIAHDFQLIQQPLHREVWDQPLDALLTPAKYLHFKR</sequence>
<gene>
    <name evidence="6" type="ORF">ABJ384_10450</name>
</gene>
<organism evidence="6">
    <name type="scientific">Acinetobacter sp. A1-4-2</name>
    <dbReference type="NCBI Taxonomy" id="3156489"/>
    <lineage>
        <taxon>Bacteria</taxon>
        <taxon>Pseudomonadati</taxon>
        <taxon>Pseudomonadota</taxon>
        <taxon>Gammaproteobacteria</taxon>
        <taxon>Moraxellales</taxon>
        <taxon>Moraxellaceae</taxon>
        <taxon>Acinetobacter</taxon>
    </lineage>
</organism>
<comment type="catalytic activity">
    <reaction evidence="5">
        <text>(6S)-5-formyl-5,6,7,8-tetrahydrofolate + ATP = (6R)-5,10-methenyltetrahydrofolate + ADP + phosphate</text>
        <dbReference type="Rhea" id="RHEA:10488"/>
        <dbReference type="ChEBI" id="CHEBI:30616"/>
        <dbReference type="ChEBI" id="CHEBI:43474"/>
        <dbReference type="ChEBI" id="CHEBI:57455"/>
        <dbReference type="ChEBI" id="CHEBI:57457"/>
        <dbReference type="ChEBI" id="CHEBI:456216"/>
        <dbReference type="EC" id="6.3.3.2"/>
    </reaction>
</comment>
<feature type="binding site" evidence="4">
    <location>
        <position position="56"/>
    </location>
    <ligand>
        <name>substrate</name>
    </ligand>
</feature>
<keyword evidence="2 4" id="KW-0547">Nucleotide-binding</keyword>
<proteinExistence type="inferred from homology"/>
<accession>A0AAU7SV36</accession>
<reference evidence="6" key="1">
    <citation type="submission" date="2024-06" db="EMBL/GenBank/DDBJ databases">
        <authorList>
            <person name="Song Z."/>
        </authorList>
    </citation>
    <scope>NUCLEOTIDE SEQUENCE</scope>
    <source>
        <strain evidence="6">A1-4-2</strain>
    </source>
</reference>
<dbReference type="GO" id="GO:0030272">
    <property type="term" value="F:5-formyltetrahydrofolate cyclo-ligase activity"/>
    <property type="evidence" value="ECO:0007669"/>
    <property type="project" value="UniProtKB-EC"/>
</dbReference>
<dbReference type="GO" id="GO:0005524">
    <property type="term" value="F:ATP binding"/>
    <property type="evidence" value="ECO:0007669"/>
    <property type="project" value="UniProtKB-KW"/>
</dbReference>
<dbReference type="InterPro" id="IPR024185">
    <property type="entry name" value="FTHF_cligase-like_sf"/>
</dbReference>
<comment type="similarity">
    <text evidence="1 5">Belongs to the 5-formyltetrahydrofolate cyclo-ligase family.</text>
</comment>
<dbReference type="SUPFAM" id="SSF100950">
    <property type="entry name" value="NagB/RpiA/CoA transferase-like"/>
    <property type="match status" value="1"/>
</dbReference>